<feature type="signal peptide" evidence="1">
    <location>
        <begin position="1"/>
        <end position="21"/>
    </location>
</feature>
<organism evidence="2 3">
    <name type="scientific">Hibiscus sabdariffa</name>
    <name type="common">roselle</name>
    <dbReference type="NCBI Taxonomy" id="183260"/>
    <lineage>
        <taxon>Eukaryota</taxon>
        <taxon>Viridiplantae</taxon>
        <taxon>Streptophyta</taxon>
        <taxon>Embryophyta</taxon>
        <taxon>Tracheophyta</taxon>
        <taxon>Spermatophyta</taxon>
        <taxon>Magnoliopsida</taxon>
        <taxon>eudicotyledons</taxon>
        <taxon>Gunneridae</taxon>
        <taxon>Pentapetalae</taxon>
        <taxon>rosids</taxon>
        <taxon>malvids</taxon>
        <taxon>Malvales</taxon>
        <taxon>Malvaceae</taxon>
        <taxon>Malvoideae</taxon>
        <taxon>Hibiscus</taxon>
    </lineage>
</organism>
<accession>A0ABR2BG83</accession>
<dbReference type="Proteomes" id="UP001472677">
    <property type="component" value="Unassembled WGS sequence"/>
</dbReference>
<protein>
    <recommendedName>
        <fullName evidence="4">Secreted protein</fullName>
    </recommendedName>
</protein>
<evidence type="ECO:0008006" key="4">
    <source>
        <dbReference type="Google" id="ProtNLM"/>
    </source>
</evidence>
<keyword evidence="3" id="KW-1185">Reference proteome</keyword>
<gene>
    <name evidence="2" type="ORF">V6N12_074246</name>
</gene>
<feature type="chain" id="PRO_5047287141" description="Secreted protein" evidence="1">
    <location>
        <begin position="22"/>
        <end position="72"/>
    </location>
</feature>
<dbReference type="EMBL" id="JBBPBM010000120">
    <property type="protein sequence ID" value="KAK8506196.1"/>
    <property type="molecule type" value="Genomic_DNA"/>
</dbReference>
<evidence type="ECO:0000256" key="1">
    <source>
        <dbReference type="SAM" id="SignalP"/>
    </source>
</evidence>
<name>A0ABR2BG83_9ROSI</name>
<keyword evidence="1" id="KW-0732">Signal</keyword>
<evidence type="ECO:0000313" key="3">
    <source>
        <dbReference type="Proteomes" id="UP001472677"/>
    </source>
</evidence>
<evidence type="ECO:0000313" key="2">
    <source>
        <dbReference type="EMBL" id="KAK8506196.1"/>
    </source>
</evidence>
<reference evidence="2 3" key="1">
    <citation type="journal article" date="2024" name="G3 (Bethesda)">
        <title>Genome assembly of Hibiscus sabdariffa L. provides insights into metabolisms of medicinal natural products.</title>
        <authorList>
            <person name="Kim T."/>
        </authorList>
    </citation>
    <scope>NUCLEOTIDE SEQUENCE [LARGE SCALE GENOMIC DNA]</scope>
    <source>
        <strain evidence="2">TK-2024</strain>
        <tissue evidence="2">Old leaves</tissue>
    </source>
</reference>
<comment type="caution">
    <text evidence="2">The sequence shown here is derived from an EMBL/GenBank/DDBJ whole genome shotgun (WGS) entry which is preliminary data.</text>
</comment>
<proteinExistence type="predicted"/>
<sequence>MFPGNAMVWRILWLHWVGIMGGKVRRFRPLHGVSCIAWTMRGSRGCRLVRCSVLWTIRVDVGAGCLVCFEAG</sequence>